<feature type="domain" description="Mur ligase C-terminal" evidence="22">
    <location>
        <begin position="291"/>
        <end position="405"/>
    </location>
</feature>
<dbReference type="Pfam" id="PF02875">
    <property type="entry name" value="Mur_ligase_C"/>
    <property type="match status" value="1"/>
</dbReference>
<evidence type="ECO:0000256" key="13">
    <source>
        <dbReference type="ARBA" id="ARBA00022909"/>
    </source>
</evidence>
<keyword evidence="10 21" id="KW-0547">Nucleotide-binding</keyword>
<evidence type="ECO:0000256" key="14">
    <source>
        <dbReference type="ARBA" id="ARBA00030048"/>
    </source>
</evidence>
<evidence type="ECO:0000313" key="23">
    <source>
        <dbReference type="EMBL" id="EFI33756.1"/>
    </source>
</evidence>
<evidence type="ECO:0000256" key="15">
    <source>
        <dbReference type="ARBA" id="ARBA00030592"/>
    </source>
</evidence>
<evidence type="ECO:0000256" key="18">
    <source>
        <dbReference type="ARBA" id="ARBA00047808"/>
    </source>
</evidence>
<keyword evidence="8 21" id="KW-0436">Ligase</keyword>
<dbReference type="GO" id="GO:0046872">
    <property type="term" value="F:metal ion binding"/>
    <property type="evidence" value="ECO:0007669"/>
    <property type="project" value="UniProtKB-KW"/>
</dbReference>
<dbReference type="PANTHER" id="PTHR11136">
    <property type="entry name" value="FOLYLPOLYGLUTAMATE SYNTHASE-RELATED"/>
    <property type="match status" value="1"/>
</dbReference>
<evidence type="ECO:0000313" key="24">
    <source>
        <dbReference type="Proteomes" id="UP000005496"/>
    </source>
</evidence>
<comment type="catalytic activity">
    <reaction evidence="18">
        <text>10-formyltetrahydrofolyl-(gamma-L-Glu)(n) + L-glutamate + ATP = 10-formyltetrahydrofolyl-(gamma-L-Glu)(n+1) + ADP + phosphate + H(+)</text>
        <dbReference type="Rhea" id="RHEA:51904"/>
        <dbReference type="Rhea" id="RHEA-COMP:13088"/>
        <dbReference type="Rhea" id="RHEA-COMP:14300"/>
        <dbReference type="ChEBI" id="CHEBI:15378"/>
        <dbReference type="ChEBI" id="CHEBI:29985"/>
        <dbReference type="ChEBI" id="CHEBI:30616"/>
        <dbReference type="ChEBI" id="CHEBI:43474"/>
        <dbReference type="ChEBI" id="CHEBI:134413"/>
        <dbReference type="ChEBI" id="CHEBI:456216"/>
        <dbReference type="EC" id="6.3.2.17"/>
    </reaction>
</comment>
<dbReference type="OrthoDB" id="9809356at2"/>
<proteinExistence type="inferred from homology"/>
<evidence type="ECO:0000256" key="2">
    <source>
        <dbReference type="ARBA" id="ARBA00004799"/>
    </source>
</evidence>
<dbReference type="InterPro" id="IPR004101">
    <property type="entry name" value="Mur_ligase_C"/>
</dbReference>
<dbReference type="EMBL" id="ACJN02000003">
    <property type="protein sequence ID" value="EFI33756.1"/>
    <property type="molecule type" value="Genomic_DNA"/>
</dbReference>
<organism evidence="23 24">
    <name type="scientific">Desulfonatronospira thiodismutans ASO3-1</name>
    <dbReference type="NCBI Taxonomy" id="555779"/>
    <lineage>
        <taxon>Bacteria</taxon>
        <taxon>Pseudomonadati</taxon>
        <taxon>Thermodesulfobacteriota</taxon>
        <taxon>Desulfovibrionia</taxon>
        <taxon>Desulfovibrionales</taxon>
        <taxon>Desulfonatronovibrionaceae</taxon>
        <taxon>Desulfonatronospira</taxon>
    </lineage>
</organism>
<evidence type="ECO:0000256" key="16">
    <source>
        <dbReference type="ARBA" id="ARBA00032510"/>
    </source>
</evidence>
<evidence type="ECO:0000256" key="12">
    <source>
        <dbReference type="ARBA" id="ARBA00022842"/>
    </source>
</evidence>
<dbReference type="GO" id="GO:0046656">
    <property type="term" value="P:folic acid biosynthetic process"/>
    <property type="evidence" value="ECO:0007669"/>
    <property type="project" value="UniProtKB-KW"/>
</dbReference>
<evidence type="ECO:0000256" key="1">
    <source>
        <dbReference type="ARBA" id="ARBA00002714"/>
    </source>
</evidence>
<dbReference type="GO" id="GO:0005737">
    <property type="term" value="C:cytoplasm"/>
    <property type="evidence" value="ECO:0007669"/>
    <property type="project" value="TreeGrafter"/>
</dbReference>
<evidence type="ECO:0000256" key="10">
    <source>
        <dbReference type="ARBA" id="ARBA00022741"/>
    </source>
</evidence>
<evidence type="ECO:0000256" key="11">
    <source>
        <dbReference type="ARBA" id="ARBA00022840"/>
    </source>
</evidence>
<dbReference type="GO" id="GO:0004326">
    <property type="term" value="F:tetrahydrofolylpolyglutamate synthase activity"/>
    <property type="evidence" value="ECO:0007669"/>
    <property type="project" value="UniProtKB-EC"/>
</dbReference>
<reference evidence="23" key="1">
    <citation type="submission" date="2010-05" db="EMBL/GenBank/DDBJ databases">
        <title>The draft genome of Desulfonatronospira thiodismutans ASO3-1.</title>
        <authorList>
            <consortium name="US DOE Joint Genome Institute (JGI-PGF)"/>
            <person name="Lucas S."/>
            <person name="Copeland A."/>
            <person name="Lapidus A."/>
            <person name="Cheng J.-F."/>
            <person name="Bruce D."/>
            <person name="Goodwin L."/>
            <person name="Pitluck S."/>
            <person name="Chertkov O."/>
            <person name="Brettin T."/>
            <person name="Detter J.C."/>
            <person name="Han C."/>
            <person name="Land M.L."/>
            <person name="Hauser L."/>
            <person name="Kyrpides N."/>
            <person name="Mikhailova N."/>
            <person name="Muyzer G."/>
            <person name="Woyke T."/>
        </authorList>
    </citation>
    <scope>NUCLEOTIDE SEQUENCE [LARGE SCALE GENOMIC DNA]</scope>
    <source>
        <strain evidence="23">ASO3-1</strain>
    </source>
</reference>
<comment type="catalytic activity">
    <reaction evidence="20">
        <text>7,8-dihydropteroate + L-glutamate + ATP = 7,8-dihydrofolate + ADP + phosphate + H(+)</text>
        <dbReference type="Rhea" id="RHEA:23584"/>
        <dbReference type="ChEBI" id="CHEBI:15378"/>
        <dbReference type="ChEBI" id="CHEBI:17839"/>
        <dbReference type="ChEBI" id="CHEBI:29985"/>
        <dbReference type="ChEBI" id="CHEBI:30616"/>
        <dbReference type="ChEBI" id="CHEBI:43474"/>
        <dbReference type="ChEBI" id="CHEBI:57451"/>
        <dbReference type="ChEBI" id="CHEBI:456216"/>
        <dbReference type="EC" id="6.3.2.12"/>
    </reaction>
</comment>
<evidence type="ECO:0000259" key="22">
    <source>
        <dbReference type="Pfam" id="PF02875"/>
    </source>
</evidence>
<dbReference type="Gene3D" id="3.90.190.20">
    <property type="entry name" value="Mur ligase, C-terminal domain"/>
    <property type="match status" value="1"/>
</dbReference>
<dbReference type="EC" id="6.3.2.12" evidence="5"/>
<keyword evidence="12" id="KW-0460">Magnesium</keyword>
<dbReference type="AlphaFoldDB" id="D6SSU0"/>
<keyword evidence="24" id="KW-1185">Reference proteome</keyword>
<keyword evidence="9" id="KW-0479">Metal-binding</keyword>
<comment type="catalytic activity">
    <reaction evidence="17">
        <text>(6S)-5,6,7,8-tetrahydrofolyl-(gamma-L-Glu)(n) + L-glutamate + ATP = (6S)-5,6,7,8-tetrahydrofolyl-(gamma-L-Glu)(n+1) + ADP + phosphate + H(+)</text>
        <dbReference type="Rhea" id="RHEA:10580"/>
        <dbReference type="Rhea" id="RHEA-COMP:14738"/>
        <dbReference type="Rhea" id="RHEA-COMP:14740"/>
        <dbReference type="ChEBI" id="CHEBI:15378"/>
        <dbReference type="ChEBI" id="CHEBI:29985"/>
        <dbReference type="ChEBI" id="CHEBI:30616"/>
        <dbReference type="ChEBI" id="CHEBI:43474"/>
        <dbReference type="ChEBI" id="CHEBI:141005"/>
        <dbReference type="ChEBI" id="CHEBI:456216"/>
        <dbReference type="EC" id="6.3.2.17"/>
    </reaction>
</comment>
<evidence type="ECO:0000256" key="8">
    <source>
        <dbReference type="ARBA" id="ARBA00022598"/>
    </source>
</evidence>
<evidence type="ECO:0000256" key="17">
    <source>
        <dbReference type="ARBA" id="ARBA00047493"/>
    </source>
</evidence>
<dbReference type="SUPFAM" id="SSF53244">
    <property type="entry name" value="MurD-like peptide ligases, peptide-binding domain"/>
    <property type="match status" value="1"/>
</dbReference>
<comment type="pathway">
    <text evidence="3">Cofactor biosynthesis; tetrahydrofolylpolyglutamate biosynthesis.</text>
</comment>
<evidence type="ECO:0000256" key="7">
    <source>
        <dbReference type="ARBA" id="ARBA00019357"/>
    </source>
</evidence>
<comment type="catalytic activity">
    <reaction evidence="19">
        <text>(6R)-5,10-methylenetetrahydrofolyl-(gamma-L-Glu)(n) + L-glutamate + ATP = (6R)-5,10-methylenetetrahydrofolyl-(gamma-L-Glu)(n+1) + ADP + phosphate + H(+)</text>
        <dbReference type="Rhea" id="RHEA:51912"/>
        <dbReference type="Rhea" id="RHEA-COMP:13257"/>
        <dbReference type="Rhea" id="RHEA-COMP:13258"/>
        <dbReference type="ChEBI" id="CHEBI:15378"/>
        <dbReference type="ChEBI" id="CHEBI:29985"/>
        <dbReference type="ChEBI" id="CHEBI:30616"/>
        <dbReference type="ChEBI" id="CHEBI:43474"/>
        <dbReference type="ChEBI" id="CHEBI:136572"/>
        <dbReference type="ChEBI" id="CHEBI:456216"/>
        <dbReference type="EC" id="6.3.2.17"/>
    </reaction>
</comment>
<dbReference type="InterPro" id="IPR036565">
    <property type="entry name" value="Mur-like_cat_sf"/>
</dbReference>
<dbReference type="Proteomes" id="UP000005496">
    <property type="component" value="Unassembled WGS sequence"/>
</dbReference>
<accession>D6SSU0</accession>
<dbReference type="InterPro" id="IPR001645">
    <property type="entry name" value="Folylpolyglutamate_synth"/>
</dbReference>
<evidence type="ECO:0000256" key="6">
    <source>
        <dbReference type="ARBA" id="ARBA00013025"/>
    </source>
</evidence>
<gene>
    <name evidence="23" type="ORF">Dthio_PD1095</name>
</gene>
<evidence type="ECO:0000256" key="5">
    <source>
        <dbReference type="ARBA" id="ARBA00013023"/>
    </source>
</evidence>
<dbReference type="RefSeq" id="WP_008871105.1">
    <property type="nucleotide sequence ID" value="NZ_ACJN02000003.1"/>
</dbReference>
<evidence type="ECO:0000256" key="20">
    <source>
        <dbReference type="ARBA" id="ARBA00049161"/>
    </source>
</evidence>
<evidence type="ECO:0000256" key="3">
    <source>
        <dbReference type="ARBA" id="ARBA00005150"/>
    </source>
</evidence>
<dbReference type="PIRSF" id="PIRSF001563">
    <property type="entry name" value="Folylpolyglu_synth"/>
    <property type="match status" value="1"/>
</dbReference>
<dbReference type="NCBIfam" id="TIGR01499">
    <property type="entry name" value="folC"/>
    <property type="match status" value="1"/>
</dbReference>
<comment type="function">
    <text evidence="1">Functions in two distinct reactions of the de novo folate biosynthetic pathway. Catalyzes the addition of a glutamate residue to dihydropteroate (7,8-dihydropteroate or H2Pte) to form dihydrofolate (7,8-dihydrofolate monoglutamate or H2Pte-Glu). Also catalyzes successive additions of L-glutamate to tetrahydrofolate or 10-formyltetrahydrofolate or 5,10-methylenetetrahydrofolate, leading to folylpolyglutamate derivatives.</text>
</comment>
<evidence type="ECO:0000256" key="19">
    <source>
        <dbReference type="ARBA" id="ARBA00049035"/>
    </source>
</evidence>
<sequence length="428" mass="47400">MYKFNDFSVLQEYLDHLGLFRMELGLERMQKALQRVDFRPGEPYLVQIIGTNGKGSTASYLESLARMHGLKTGIFTSPHLVSVKERALVNGKKLPDKAWLKAANLLDGSCGDLELTYFEFLTLAAVLMFRDAGVDLGVMEAGLGGRYDATTTLEAGLQVYTCIDMDHTSILGETIEEIARDKAMAVRADSTVVLARQNYPQAAETVQSTASGVGSSLYRVQDFFVQKDAGTYFTGEPDFFVGTDVPGIHGDYQLQNAETALVAWRILSRRFDLKMDPQKCLQALQDTFLPGRMHVVSRDPLIILDGAHNPGAMDRVHSFLGGLAIRPGHIVFTCLSDKEIEPMLQMLRRFYPARVLVPDMGSGPRSMDRQELLSMMGDGAKPLDDLEGFLKGLAPGDDPVLVCGSLYLLGHVYRLFPEWMKKKGIALF</sequence>
<dbReference type="PANTHER" id="PTHR11136:SF0">
    <property type="entry name" value="DIHYDROFOLATE SYNTHETASE-RELATED"/>
    <property type="match status" value="1"/>
</dbReference>
<dbReference type="GO" id="GO:0008841">
    <property type="term" value="F:dihydrofolate synthase activity"/>
    <property type="evidence" value="ECO:0007669"/>
    <property type="project" value="UniProtKB-EC"/>
</dbReference>
<comment type="pathway">
    <text evidence="2">Cofactor biosynthesis; tetrahydrofolate biosynthesis; 7,8-dihydrofolate from 2-amino-4-hydroxy-6-hydroxymethyl-7,8-dihydropteridine diphosphate and 4-aminobenzoate: step 2/2.</text>
</comment>
<evidence type="ECO:0000256" key="9">
    <source>
        <dbReference type="ARBA" id="ARBA00022723"/>
    </source>
</evidence>
<keyword evidence="11 21" id="KW-0067">ATP-binding</keyword>
<protein>
    <recommendedName>
        <fullName evidence="7">Dihydrofolate synthase/folylpolyglutamate synthase</fullName>
        <ecNumber evidence="5">6.3.2.12</ecNumber>
        <ecNumber evidence="6">6.3.2.17</ecNumber>
    </recommendedName>
    <alternativeName>
        <fullName evidence="16">Folylpoly-gamma-glutamate synthetase-dihydrofolate synthetase</fullName>
    </alternativeName>
    <alternativeName>
        <fullName evidence="14">Folylpolyglutamate synthetase</fullName>
    </alternativeName>
    <alternativeName>
        <fullName evidence="15">Tetrahydrofolylpolyglutamate synthase</fullName>
    </alternativeName>
</protein>
<name>D6SSU0_9BACT</name>
<dbReference type="GO" id="GO:0005524">
    <property type="term" value="F:ATP binding"/>
    <property type="evidence" value="ECO:0007669"/>
    <property type="project" value="UniProtKB-KW"/>
</dbReference>
<evidence type="ECO:0000256" key="4">
    <source>
        <dbReference type="ARBA" id="ARBA00008276"/>
    </source>
</evidence>
<comment type="caution">
    <text evidence="23">The sequence shown here is derived from an EMBL/GenBank/DDBJ whole genome shotgun (WGS) entry which is preliminary data.</text>
</comment>
<dbReference type="EC" id="6.3.2.17" evidence="6"/>
<dbReference type="eggNOG" id="COG0285">
    <property type="taxonomic scope" value="Bacteria"/>
</dbReference>
<dbReference type="InterPro" id="IPR036615">
    <property type="entry name" value="Mur_ligase_C_dom_sf"/>
</dbReference>
<comment type="similarity">
    <text evidence="4 21">Belongs to the folylpolyglutamate synthase family.</text>
</comment>
<evidence type="ECO:0000256" key="21">
    <source>
        <dbReference type="PIRNR" id="PIRNR001563"/>
    </source>
</evidence>
<keyword evidence="13" id="KW-0289">Folate biosynthesis</keyword>
<dbReference type="SUPFAM" id="SSF53623">
    <property type="entry name" value="MurD-like peptide ligases, catalytic domain"/>
    <property type="match status" value="1"/>
</dbReference>
<dbReference type="Gene3D" id="3.40.1190.10">
    <property type="entry name" value="Mur-like, catalytic domain"/>
    <property type="match status" value="1"/>
</dbReference>